<sequence>NSVDGPRNIIFNATDAVYTVTEGDSLGPFICAADCFEECEVYWSGTHTYYKNVLYFSNVVRSIEYDYWRCHLHNSFGSHSSHHFEIDVKHGPKNPTIIPMTYEYDFRNTDNPTLPLIRCTAECDPTCTYIWYRNKKFYSNANVLQIQNIAHQDHGKYNCYAFNDHGNYTFKAVDIILFDNPSYLIYEPSQASYELQIGDHLGPINCSADCNPECEYYWSTPTGRITGRLLNISITSPIQGGEYACHAWNVNYDWSSEPLHVDSKYCFLIMIRIS</sequence>
<dbReference type="PROSITE" id="PS50835">
    <property type="entry name" value="IG_LIKE"/>
    <property type="match status" value="2"/>
</dbReference>
<proteinExistence type="predicted"/>
<reference evidence="2" key="1">
    <citation type="submission" date="2019-08" db="EMBL/GenBank/DDBJ databases">
        <title>The improved chromosome-level genome for the pearl oyster Pinctada fucata martensii using PacBio sequencing and Hi-C.</title>
        <authorList>
            <person name="Zheng Z."/>
        </authorList>
    </citation>
    <scope>NUCLEOTIDE SEQUENCE</scope>
    <source>
        <strain evidence="2">ZZ-2019</strain>
        <tissue evidence="2">Adductor muscle</tissue>
    </source>
</reference>
<gene>
    <name evidence="2" type="ORF">FSP39_007178</name>
</gene>
<dbReference type="InterPro" id="IPR007110">
    <property type="entry name" value="Ig-like_dom"/>
</dbReference>
<dbReference type="InterPro" id="IPR013783">
    <property type="entry name" value="Ig-like_fold"/>
</dbReference>
<dbReference type="Gene3D" id="2.60.40.10">
    <property type="entry name" value="Immunoglobulins"/>
    <property type="match status" value="1"/>
</dbReference>
<accession>A0AA88Y803</accession>
<evidence type="ECO:0000313" key="3">
    <source>
        <dbReference type="Proteomes" id="UP001186944"/>
    </source>
</evidence>
<dbReference type="Proteomes" id="UP001186944">
    <property type="component" value="Unassembled WGS sequence"/>
</dbReference>
<feature type="non-terminal residue" evidence="2">
    <location>
        <position position="1"/>
    </location>
</feature>
<organism evidence="2 3">
    <name type="scientific">Pinctada imbricata</name>
    <name type="common">Atlantic pearl-oyster</name>
    <name type="synonym">Pinctada martensii</name>
    <dbReference type="NCBI Taxonomy" id="66713"/>
    <lineage>
        <taxon>Eukaryota</taxon>
        <taxon>Metazoa</taxon>
        <taxon>Spiralia</taxon>
        <taxon>Lophotrochozoa</taxon>
        <taxon>Mollusca</taxon>
        <taxon>Bivalvia</taxon>
        <taxon>Autobranchia</taxon>
        <taxon>Pteriomorphia</taxon>
        <taxon>Pterioida</taxon>
        <taxon>Pterioidea</taxon>
        <taxon>Pteriidae</taxon>
        <taxon>Pinctada</taxon>
    </lineage>
</organism>
<name>A0AA88Y803_PINIB</name>
<evidence type="ECO:0000259" key="1">
    <source>
        <dbReference type="PROSITE" id="PS50835"/>
    </source>
</evidence>
<dbReference type="PANTHER" id="PTHR46013:SF4">
    <property type="entry name" value="B-CELL RECEPTOR CD22-RELATED"/>
    <property type="match status" value="1"/>
</dbReference>
<protein>
    <recommendedName>
        <fullName evidence="1">Ig-like domain-containing protein</fullName>
    </recommendedName>
</protein>
<dbReference type="AlphaFoldDB" id="A0AA88Y803"/>
<dbReference type="SUPFAM" id="SSF48726">
    <property type="entry name" value="Immunoglobulin"/>
    <property type="match status" value="1"/>
</dbReference>
<keyword evidence="3" id="KW-1185">Reference proteome</keyword>
<comment type="caution">
    <text evidence="2">The sequence shown here is derived from an EMBL/GenBank/DDBJ whole genome shotgun (WGS) entry which is preliminary data.</text>
</comment>
<feature type="domain" description="Ig-like" evidence="1">
    <location>
        <begin position="181"/>
        <end position="262"/>
    </location>
</feature>
<dbReference type="EMBL" id="VSWD01000007">
    <property type="protein sequence ID" value="KAK3097180.1"/>
    <property type="molecule type" value="Genomic_DNA"/>
</dbReference>
<dbReference type="InterPro" id="IPR036179">
    <property type="entry name" value="Ig-like_dom_sf"/>
</dbReference>
<evidence type="ECO:0000313" key="2">
    <source>
        <dbReference type="EMBL" id="KAK3097180.1"/>
    </source>
</evidence>
<feature type="domain" description="Ig-like" evidence="1">
    <location>
        <begin position="95"/>
        <end position="174"/>
    </location>
</feature>
<dbReference type="PANTHER" id="PTHR46013">
    <property type="entry name" value="VASCULAR CELL ADHESION MOLECULE 1"/>
    <property type="match status" value="1"/>
</dbReference>